<accession>A0A0W8G235</accession>
<organism evidence="1">
    <name type="scientific">hydrocarbon metagenome</name>
    <dbReference type="NCBI Taxonomy" id="938273"/>
    <lineage>
        <taxon>unclassified sequences</taxon>
        <taxon>metagenomes</taxon>
        <taxon>ecological metagenomes</taxon>
    </lineage>
</organism>
<reference evidence="1" key="1">
    <citation type="journal article" date="2015" name="Proc. Natl. Acad. Sci. U.S.A.">
        <title>Networks of energetic and metabolic interactions define dynamics in microbial communities.</title>
        <authorList>
            <person name="Embree M."/>
            <person name="Liu J.K."/>
            <person name="Al-Bassam M.M."/>
            <person name="Zengler K."/>
        </authorList>
    </citation>
    <scope>NUCLEOTIDE SEQUENCE</scope>
</reference>
<dbReference type="EMBL" id="LNQE01000375">
    <property type="protein sequence ID" value="KUG27006.1"/>
    <property type="molecule type" value="Genomic_DNA"/>
</dbReference>
<protein>
    <submittedName>
        <fullName evidence="1">Uncharacterized protein</fullName>
    </submittedName>
</protein>
<dbReference type="AlphaFoldDB" id="A0A0W8G235"/>
<proteinExistence type="predicted"/>
<evidence type="ECO:0000313" key="1">
    <source>
        <dbReference type="EMBL" id="KUG27006.1"/>
    </source>
</evidence>
<sequence length="64" mass="7653">MLNNLRHPVKNFSEFIGIRQFVFCHIQQNRLATFGRFVDIYSEHLDTIIRTDFDSFKGKMCVEK</sequence>
<comment type="caution">
    <text evidence="1">The sequence shown here is derived from an EMBL/GenBank/DDBJ whole genome shotgun (WGS) entry which is preliminary data.</text>
</comment>
<name>A0A0W8G235_9ZZZZ</name>
<gene>
    <name evidence="1" type="ORF">ASZ90_003136</name>
</gene>